<dbReference type="PANTHER" id="PTHR15384:SF0">
    <property type="entry name" value="PROTEIN EVI2B"/>
    <property type="match status" value="1"/>
</dbReference>
<reference evidence="4" key="1">
    <citation type="journal article" date="2016" name="Nature">
        <title>Genome evolution in the allotetraploid frog Xenopus laevis.</title>
        <authorList>
            <person name="Session A.M."/>
            <person name="Uno Y."/>
            <person name="Kwon T."/>
            <person name="Chapman J.A."/>
            <person name="Toyoda A."/>
            <person name="Takahashi S."/>
            <person name="Fukui A."/>
            <person name="Hikosaka A."/>
            <person name="Suzuki A."/>
            <person name="Kondo M."/>
            <person name="van Heeringen S.J."/>
            <person name="Quigley I."/>
            <person name="Heinz S."/>
            <person name="Ogino H."/>
            <person name="Ochi H."/>
            <person name="Hellsten U."/>
            <person name="Lyons J.B."/>
            <person name="Simakov O."/>
            <person name="Putnam N."/>
            <person name="Stites J."/>
            <person name="Kuroki Y."/>
            <person name="Tanaka T."/>
            <person name="Michiue T."/>
            <person name="Watanabe M."/>
            <person name="Bogdanovic O."/>
            <person name="Lister R."/>
            <person name="Georgiou G."/>
            <person name="Paranjpe S.S."/>
            <person name="van Kruijsbergen I."/>
            <person name="Shu S."/>
            <person name="Carlson J."/>
            <person name="Kinoshita T."/>
            <person name="Ohta Y."/>
            <person name="Mawaribuchi S."/>
            <person name="Jenkins J."/>
            <person name="Grimwood J."/>
            <person name="Schmutz J."/>
            <person name="Mitros T."/>
            <person name="Mozaffari S.V."/>
            <person name="Suzuki Y."/>
            <person name="Haramoto Y."/>
            <person name="Yamamoto T.S."/>
            <person name="Takagi C."/>
            <person name="Heald R."/>
            <person name="Miller K."/>
            <person name="Haudenschild C."/>
            <person name="Kitzman J."/>
            <person name="Nakayama T."/>
            <person name="Izutsu Y."/>
            <person name="Robert J."/>
            <person name="Fortriede J."/>
            <person name="Burns K."/>
            <person name="Lotay V."/>
            <person name="Karimi K."/>
            <person name="Yasuoka Y."/>
            <person name="Dichmann D.S."/>
            <person name="Flajnik M.F."/>
            <person name="Houston D.W."/>
            <person name="Shendure J."/>
            <person name="DuPasquier L."/>
            <person name="Vize P.D."/>
            <person name="Zorn A.M."/>
            <person name="Ito M."/>
            <person name="Marcotte E.M."/>
            <person name="Wallingford J.B."/>
            <person name="Ito Y."/>
            <person name="Asashima M."/>
            <person name="Ueno N."/>
            <person name="Matsuda Y."/>
            <person name="Veenstra G.J."/>
            <person name="Fujiyama A."/>
            <person name="Harland R.M."/>
            <person name="Taira M."/>
            <person name="Rokhsar D.S."/>
        </authorList>
    </citation>
    <scope>NUCLEOTIDE SEQUENCE [LARGE SCALE GENOMIC DNA]</scope>
    <source>
        <strain evidence="4">J</strain>
    </source>
</reference>
<feature type="compositionally biased region" description="Pro residues" evidence="1">
    <location>
        <begin position="166"/>
        <end position="175"/>
    </location>
</feature>
<dbReference type="GO" id="GO:0045660">
    <property type="term" value="P:positive regulation of neutrophil differentiation"/>
    <property type="evidence" value="ECO:0007669"/>
    <property type="project" value="TreeGrafter"/>
</dbReference>
<dbReference type="GO" id="GO:2000035">
    <property type="term" value="P:regulation of stem cell division"/>
    <property type="evidence" value="ECO:0007669"/>
    <property type="project" value="TreeGrafter"/>
</dbReference>
<feature type="transmembrane region" description="Helical" evidence="2">
    <location>
        <begin position="16"/>
        <end position="41"/>
    </location>
</feature>
<sequence>MDPEQNNSSQKTSENYIWLAPCIAGGILIFLFISILGIVLWKCLKKPNISEENWAGPSPLADVECSNSRVNSKEFNLGIKCMPLACMNTVPGTCDKSHILQEEYTLTNGLNQENMEKERTTTKPMAARIKCIPVPFPTVDETTDISCSGPASQSPTLPAYLVDSDLPPPPDHLLD</sequence>
<evidence type="ECO:0000313" key="3">
    <source>
        <dbReference type="EMBL" id="OCT95167.1"/>
    </source>
</evidence>
<dbReference type="PANTHER" id="PTHR15384">
    <property type="entry name" value="PROTEIN EVI2B"/>
    <property type="match status" value="1"/>
</dbReference>
<organism evidence="3 4">
    <name type="scientific">Xenopus laevis</name>
    <name type="common">African clawed frog</name>
    <dbReference type="NCBI Taxonomy" id="8355"/>
    <lineage>
        <taxon>Eukaryota</taxon>
        <taxon>Metazoa</taxon>
        <taxon>Chordata</taxon>
        <taxon>Craniata</taxon>
        <taxon>Vertebrata</taxon>
        <taxon>Euteleostomi</taxon>
        <taxon>Amphibia</taxon>
        <taxon>Batrachia</taxon>
        <taxon>Anura</taxon>
        <taxon>Pipoidea</taxon>
        <taxon>Pipidae</taxon>
        <taxon>Xenopodinae</taxon>
        <taxon>Xenopus</taxon>
        <taxon>Xenopus</taxon>
    </lineage>
</organism>
<name>A0A974DNW5_XENLA</name>
<keyword evidence="2" id="KW-0812">Transmembrane</keyword>
<feature type="region of interest" description="Disordered" evidence="1">
    <location>
        <begin position="142"/>
        <end position="175"/>
    </location>
</feature>
<dbReference type="Proteomes" id="UP000694892">
    <property type="component" value="Chromosome 2L"/>
</dbReference>
<dbReference type="InterPro" id="IPR033239">
    <property type="entry name" value="EVI2B"/>
</dbReference>
<evidence type="ECO:0000256" key="2">
    <source>
        <dbReference type="SAM" id="Phobius"/>
    </source>
</evidence>
<dbReference type="AlphaFoldDB" id="A0A974DNW5"/>
<feature type="compositionally biased region" description="Polar residues" evidence="1">
    <location>
        <begin position="144"/>
        <end position="156"/>
    </location>
</feature>
<dbReference type="EMBL" id="CM004468">
    <property type="protein sequence ID" value="OCT95167.1"/>
    <property type="molecule type" value="Genomic_DNA"/>
</dbReference>
<evidence type="ECO:0000256" key="1">
    <source>
        <dbReference type="SAM" id="MobiDB-lite"/>
    </source>
</evidence>
<protein>
    <submittedName>
        <fullName evidence="3">Uncharacterized protein</fullName>
    </submittedName>
</protein>
<keyword evidence="2" id="KW-1133">Transmembrane helix</keyword>
<accession>A0A974DNW5</accession>
<evidence type="ECO:0000313" key="4">
    <source>
        <dbReference type="Proteomes" id="UP000694892"/>
    </source>
</evidence>
<gene>
    <name evidence="3" type="ORF">XELAEV_18012851mg</name>
</gene>
<keyword evidence="2" id="KW-0472">Membrane</keyword>
<proteinExistence type="predicted"/>